<protein>
    <submittedName>
        <fullName evidence="5">Type I restriction enzyme S subunit</fullName>
        <ecNumber evidence="5">3.1.21.3</ecNumber>
    </submittedName>
</protein>
<sequence>MSSVLGFTLPNSWSSAPLKHVTSTLKRGSAPTYVDAGPVRVISQASNQASGLDWSRARFHNFSGNPKSLKGYLCPNDVLINSTGTGTLGRVGYFTDSPDGLPCMADSHVTIARAKPDQLHARFSYYWLSSSLFQEYTYTALVVGATNQIELNRERLGDAPVPLPPLDEQRRIADFLDAETARIDGLLDARERHIALVKERWEATIYQELIQSRAPEVELRRLGVKVTTGPFGTVFNASQYQEGGVPMVNPLHIRNGSITPDLHHAVPPETAARLARHRLRAGDLVVGRKGDLGRAALVQESQDGWVCGSDCIALHPGGKVLPHFLDYVLRSQYIRSQLLAKSLATTMPSLNEGNLLSLRLPHLTLEQQDAMAERLDRAHDWLVRATNTMRKQLELLRERRQALITAAVTGQFDVTTASGRNITEGVTV</sequence>
<proteinExistence type="inferred from homology"/>
<evidence type="ECO:0000256" key="2">
    <source>
        <dbReference type="ARBA" id="ARBA00022747"/>
    </source>
</evidence>
<dbReference type="EMBL" id="JAUSWC010000001">
    <property type="protein sequence ID" value="MDQ0485524.1"/>
    <property type="molecule type" value="Genomic_DNA"/>
</dbReference>
<dbReference type="SUPFAM" id="SSF116734">
    <property type="entry name" value="DNA methylase specificity domain"/>
    <property type="match status" value="2"/>
</dbReference>
<dbReference type="Proteomes" id="UP001236795">
    <property type="component" value="Unassembled WGS sequence"/>
</dbReference>
<evidence type="ECO:0000256" key="3">
    <source>
        <dbReference type="ARBA" id="ARBA00023125"/>
    </source>
</evidence>
<dbReference type="PANTHER" id="PTHR30408:SF12">
    <property type="entry name" value="TYPE I RESTRICTION ENZYME MJAVIII SPECIFICITY SUBUNIT"/>
    <property type="match status" value="1"/>
</dbReference>
<dbReference type="EC" id="3.1.21.3" evidence="5"/>
<comment type="caution">
    <text evidence="5">The sequence shown here is derived from an EMBL/GenBank/DDBJ whole genome shotgun (WGS) entry which is preliminary data.</text>
</comment>
<evidence type="ECO:0000313" key="6">
    <source>
        <dbReference type="Proteomes" id="UP001236795"/>
    </source>
</evidence>
<reference evidence="5 6" key="1">
    <citation type="submission" date="2023-07" db="EMBL/GenBank/DDBJ databases">
        <title>Genomic Encyclopedia of Type Strains, Phase IV (KMG-IV): sequencing the most valuable type-strain genomes for metagenomic binning, comparative biology and taxonomic classification.</title>
        <authorList>
            <person name="Goeker M."/>
        </authorList>
    </citation>
    <scope>NUCLEOTIDE SEQUENCE [LARGE SCALE GENOMIC DNA]</scope>
    <source>
        <strain evidence="5 6">DSM 40573</strain>
    </source>
</reference>
<dbReference type="GO" id="GO:0009035">
    <property type="term" value="F:type I site-specific deoxyribonuclease activity"/>
    <property type="evidence" value="ECO:0007669"/>
    <property type="project" value="UniProtKB-EC"/>
</dbReference>
<feature type="domain" description="Type I restriction modification DNA specificity" evidence="4">
    <location>
        <begin position="238"/>
        <end position="394"/>
    </location>
</feature>
<dbReference type="CDD" id="cd16961">
    <property type="entry name" value="RMtype1_S_TRD-CR_like"/>
    <property type="match status" value="1"/>
</dbReference>
<evidence type="ECO:0000256" key="1">
    <source>
        <dbReference type="ARBA" id="ARBA00010923"/>
    </source>
</evidence>
<gene>
    <name evidence="5" type="ORF">QO019_000354</name>
</gene>
<dbReference type="Gene3D" id="3.90.220.20">
    <property type="entry name" value="DNA methylase specificity domains"/>
    <property type="match status" value="2"/>
</dbReference>
<evidence type="ECO:0000313" key="5">
    <source>
        <dbReference type="EMBL" id="MDQ0485524.1"/>
    </source>
</evidence>
<feature type="domain" description="Type I restriction modification DNA specificity" evidence="4">
    <location>
        <begin position="70"/>
        <end position="180"/>
    </location>
</feature>
<dbReference type="InterPro" id="IPR000055">
    <property type="entry name" value="Restrct_endonuc_typeI_TRD"/>
</dbReference>
<organism evidence="5 6">
    <name type="scientific">Streptomyces thermodiastaticus</name>
    <dbReference type="NCBI Taxonomy" id="44061"/>
    <lineage>
        <taxon>Bacteria</taxon>
        <taxon>Bacillati</taxon>
        <taxon>Actinomycetota</taxon>
        <taxon>Actinomycetes</taxon>
        <taxon>Kitasatosporales</taxon>
        <taxon>Streptomycetaceae</taxon>
        <taxon>Streptomyces</taxon>
    </lineage>
</organism>
<evidence type="ECO:0000259" key="4">
    <source>
        <dbReference type="Pfam" id="PF01420"/>
    </source>
</evidence>
<keyword evidence="6" id="KW-1185">Reference proteome</keyword>
<dbReference type="InterPro" id="IPR044946">
    <property type="entry name" value="Restrct_endonuc_typeI_TRD_sf"/>
</dbReference>
<dbReference type="RefSeq" id="WP_258905993.1">
    <property type="nucleotide sequence ID" value="NZ_JAUSWC010000001.1"/>
</dbReference>
<keyword evidence="5" id="KW-0378">Hydrolase</keyword>
<accession>A0ABU0K830</accession>
<keyword evidence="3" id="KW-0238">DNA-binding</keyword>
<dbReference type="PANTHER" id="PTHR30408">
    <property type="entry name" value="TYPE-1 RESTRICTION ENZYME ECOKI SPECIFICITY PROTEIN"/>
    <property type="match status" value="1"/>
</dbReference>
<dbReference type="InterPro" id="IPR052021">
    <property type="entry name" value="Type-I_RS_S_subunit"/>
</dbReference>
<dbReference type="Pfam" id="PF01420">
    <property type="entry name" value="Methylase_S"/>
    <property type="match status" value="2"/>
</dbReference>
<keyword evidence="2" id="KW-0680">Restriction system</keyword>
<name>A0ABU0K830_9ACTN</name>
<comment type="similarity">
    <text evidence="1">Belongs to the type-I restriction system S methylase family.</text>
</comment>